<evidence type="ECO:0000313" key="3">
    <source>
        <dbReference type="EMBL" id="EFG26841.1"/>
    </source>
</evidence>
<dbReference type="Proteomes" id="UP000005777">
    <property type="component" value="Unassembled WGS sequence"/>
</dbReference>
<dbReference type="InterPro" id="IPR003680">
    <property type="entry name" value="Flavodoxin_fold"/>
</dbReference>
<dbReference type="EMBL" id="ADCX01000003">
    <property type="protein sequence ID" value="EFG26841.1"/>
    <property type="molecule type" value="Genomic_DNA"/>
</dbReference>
<dbReference type="SUPFAM" id="SSF52218">
    <property type="entry name" value="Flavoproteins"/>
    <property type="match status" value="1"/>
</dbReference>
<keyword evidence="1" id="KW-0560">Oxidoreductase</keyword>
<name>W5IJ05_SCAIO</name>
<keyword evidence="4" id="KW-1185">Reference proteome</keyword>
<evidence type="ECO:0000256" key="1">
    <source>
        <dbReference type="ARBA" id="ARBA00023002"/>
    </source>
</evidence>
<dbReference type="Gene3D" id="3.40.50.360">
    <property type="match status" value="1"/>
</dbReference>
<dbReference type="GO" id="GO:0003955">
    <property type="term" value="F:NAD(P)H dehydrogenase (quinone) activity"/>
    <property type="evidence" value="ECO:0007669"/>
    <property type="project" value="TreeGrafter"/>
</dbReference>
<comment type="caution">
    <text evidence="3">The sequence shown here is derived from an EMBL/GenBank/DDBJ whole genome shotgun (WGS) entry which is preliminary data.</text>
</comment>
<feature type="domain" description="Flavodoxin-like fold" evidence="2">
    <location>
        <begin position="3"/>
        <end position="170"/>
    </location>
</feature>
<dbReference type="GO" id="GO:0009055">
    <property type="term" value="F:electron transfer activity"/>
    <property type="evidence" value="ECO:0007669"/>
    <property type="project" value="TreeGrafter"/>
</dbReference>
<gene>
    <name evidence="3" type="ORF">HMPREF9020_00469</name>
</gene>
<organism evidence="3 4">
    <name type="scientific">Scardovia inopinata F0304</name>
    <dbReference type="NCBI Taxonomy" id="641146"/>
    <lineage>
        <taxon>Bacteria</taxon>
        <taxon>Bacillati</taxon>
        <taxon>Actinomycetota</taxon>
        <taxon>Actinomycetes</taxon>
        <taxon>Bifidobacteriales</taxon>
        <taxon>Bifidobacteriaceae</taxon>
        <taxon>Scardovia</taxon>
    </lineage>
</organism>
<reference evidence="3 4" key="1">
    <citation type="submission" date="2012-01" db="EMBL/GenBank/DDBJ databases">
        <title>The Genome Sequence of Scardovia inopinata F0304.</title>
        <authorList>
            <consortium name="The Broad Institute Genome Sequencing Platform"/>
            <person name="Ward D."/>
            <person name="Earl A."/>
            <person name="Feldgarden M."/>
            <person name="Gevers D."/>
            <person name="Young S."/>
            <person name="Zeng Q."/>
            <person name="Koehrsen M."/>
            <person name="Alvarado L."/>
            <person name="Berlin A.M."/>
            <person name="Borenstein D."/>
            <person name="Chapman S.B."/>
            <person name="Chen Z."/>
            <person name="Engels R."/>
            <person name="Freedman E."/>
            <person name="Gellesch M."/>
            <person name="Goldberg J."/>
            <person name="Griggs A."/>
            <person name="Gujja S."/>
            <person name="Heilman E.R."/>
            <person name="Heiman D.I."/>
            <person name="Hepburn T.A."/>
            <person name="Howarth C."/>
            <person name="Jen D."/>
            <person name="Larson L."/>
            <person name="Mehta T."/>
            <person name="Park D."/>
            <person name="Pearson M."/>
            <person name="Richards J."/>
            <person name="Roberts A."/>
            <person name="Saif S."/>
            <person name="Shea T.D."/>
            <person name="Shenoy N."/>
            <person name="Sisk P."/>
            <person name="Stolte C."/>
            <person name="Sykes S.N."/>
            <person name="Walk T."/>
            <person name="White J."/>
            <person name="Yandava C."/>
            <person name="Izard J."/>
            <person name="Baranova O.V."/>
            <person name="Blanton J.M."/>
            <person name="Tanner A.C."/>
            <person name="Dewhirst F."/>
            <person name="Haas B."/>
            <person name="Nusbaum C."/>
            <person name="Birren B."/>
        </authorList>
    </citation>
    <scope>NUCLEOTIDE SEQUENCE [LARGE SCALE GENOMIC DNA]</scope>
    <source>
        <strain evidence="3 4">F0304</strain>
    </source>
</reference>
<dbReference type="InterPro" id="IPR029039">
    <property type="entry name" value="Flavoprotein-like_sf"/>
</dbReference>
<sequence length="174" mass="19928">MTTRIFLFHPDIHSGSIVNRVLAKKAQEKGIEVRDEYSLYPDFRIDAKAEQEILEDTDRIVLQFPMYWYSTPALLKEWLDKVLVHGWAYGSTGKALVGKEMALAFTQGAKAEDYTREGRFHATNEELLKPLETAAYYVGLKFLPLFVVSGTLNISQEELDKAAQRYADYLVKED</sequence>
<evidence type="ECO:0000259" key="2">
    <source>
        <dbReference type="Pfam" id="PF02525"/>
    </source>
</evidence>
<dbReference type="InterPro" id="IPR046980">
    <property type="entry name" value="KefG/KefF"/>
</dbReference>
<proteinExistence type="predicted"/>
<dbReference type="RefSeq" id="WP_006292825.1">
    <property type="nucleotide sequence ID" value="NZ_GG770225.1"/>
</dbReference>
<dbReference type="HOGENOM" id="CLU_058643_0_2_11"/>
<accession>W5IJ05</accession>
<dbReference type="PANTHER" id="PTHR47307">
    <property type="entry name" value="GLUTATHIONE-REGULATED POTASSIUM-EFFLUX SYSTEM ANCILLARY PROTEIN KEFG"/>
    <property type="match status" value="1"/>
</dbReference>
<dbReference type="AlphaFoldDB" id="W5IJ05"/>
<dbReference type="GO" id="GO:0010181">
    <property type="term" value="F:FMN binding"/>
    <property type="evidence" value="ECO:0007669"/>
    <property type="project" value="TreeGrafter"/>
</dbReference>
<evidence type="ECO:0000313" key="4">
    <source>
        <dbReference type="Proteomes" id="UP000005777"/>
    </source>
</evidence>
<protein>
    <recommendedName>
        <fullName evidence="2">Flavodoxin-like fold domain-containing protein</fullName>
    </recommendedName>
</protein>
<dbReference type="Pfam" id="PF02525">
    <property type="entry name" value="Flavodoxin_2"/>
    <property type="match status" value="1"/>
</dbReference>
<dbReference type="PANTHER" id="PTHR47307:SF1">
    <property type="entry name" value="GLUTATHIONE-REGULATED POTASSIUM-EFFLUX SYSTEM ANCILLARY PROTEIN KEFG"/>
    <property type="match status" value="1"/>
</dbReference>
<dbReference type="eggNOG" id="COG2249">
    <property type="taxonomic scope" value="Bacteria"/>
</dbReference>